<dbReference type="EMBL" id="JABFAD010000006">
    <property type="protein sequence ID" value="MBA0801099.1"/>
    <property type="molecule type" value="Genomic_DNA"/>
</dbReference>
<dbReference type="Proteomes" id="UP000593560">
    <property type="component" value="Unassembled WGS sequence"/>
</dbReference>
<accession>A0A7J9GU35</accession>
<proteinExistence type="predicted"/>
<keyword evidence="2" id="KW-1185">Reference proteome</keyword>
<gene>
    <name evidence="1" type="ORF">Gohar_011485</name>
</gene>
<name>A0A7J9GU35_9ROSI</name>
<reference evidence="1 2" key="1">
    <citation type="journal article" date="2019" name="Genome Biol. Evol.">
        <title>Insights into the evolution of the New World diploid cottons (Gossypium, subgenus Houzingenia) based on genome sequencing.</title>
        <authorList>
            <person name="Grover C.E."/>
            <person name="Arick M.A. 2nd"/>
            <person name="Thrash A."/>
            <person name="Conover J.L."/>
            <person name="Sanders W.S."/>
            <person name="Peterson D.G."/>
            <person name="Frelichowski J.E."/>
            <person name="Scheffler J.A."/>
            <person name="Scheffler B.E."/>
            <person name="Wendel J.F."/>
        </authorList>
    </citation>
    <scope>NUCLEOTIDE SEQUENCE [LARGE SCALE GENOMIC DNA]</scope>
    <source>
        <strain evidence="1">0</strain>
        <tissue evidence="1">Leaf</tissue>
    </source>
</reference>
<dbReference type="AlphaFoldDB" id="A0A7J9GU35"/>
<sequence length="40" mass="4786">MDLHNSWGCYLNSCSRFHHSVRANLMIDVFTFSLLRRPFI</sequence>
<evidence type="ECO:0000313" key="1">
    <source>
        <dbReference type="EMBL" id="MBA0801099.1"/>
    </source>
</evidence>
<organism evidence="1 2">
    <name type="scientific">Gossypium harknessii</name>
    <dbReference type="NCBI Taxonomy" id="34285"/>
    <lineage>
        <taxon>Eukaryota</taxon>
        <taxon>Viridiplantae</taxon>
        <taxon>Streptophyta</taxon>
        <taxon>Embryophyta</taxon>
        <taxon>Tracheophyta</taxon>
        <taxon>Spermatophyta</taxon>
        <taxon>Magnoliopsida</taxon>
        <taxon>eudicotyledons</taxon>
        <taxon>Gunneridae</taxon>
        <taxon>Pentapetalae</taxon>
        <taxon>rosids</taxon>
        <taxon>malvids</taxon>
        <taxon>Malvales</taxon>
        <taxon>Malvaceae</taxon>
        <taxon>Malvoideae</taxon>
        <taxon>Gossypium</taxon>
    </lineage>
</organism>
<evidence type="ECO:0000313" key="2">
    <source>
        <dbReference type="Proteomes" id="UP000593560"/>
    </source>
</evidence>
<comment type="caution">
    <text evidence="1">The sequence shown here is derived from an EMBL/GenBank/DDBJ whole genome shotgun (WGS) entry which is preliminary data.</text>
</comment>
<protein>
    <submittedName>
        <fullName evidence="1">Uncharacterized protein</fullName>
    </submittedName>
</protein>